<organism evidence="1 2">
    <name type="scientific">Macrococcoides goetzii</name>
    <dbReference type="NCBI Taxonomy" id="1891097"/>
    <lineage>
        <taxon>Bacteria</taxon>
        <taxon>Bacillati</taxon>
        <taxon>Bacillota</taxon>
        <taxon>Bacilli</taxon>
        <taxon>Bacillales</taxon>
        <taxon>Staphylococcaceae</taxon>
        <taxon>Macrococcoides</taxon>
    </lineage>
</organism>
<dbReference type="EMBL" id="MJBI02000010">
    <property type="protein sequence ID" value="RAI79164.1"/>
    <property type="molecule type" value="Genomic_DNA"/>
</dbReference>
<keyword evidence="2" id="KW-1185">Reference proteome</keyword>
<comment type="caution">
    <text evidence="1">The sequence shown here is derived from an EMBL/GenBank/DDBJ whole genome shotgun (WGS) entry which is preliminary data.</text>
</comment>
<sequence length="236" mass="26055">MNVVWKDETVTGGIFETINVEGNSVVTSSVEANELIIEKDSVLKIEGKLNVPYLKVYGELVIEGTLETNELVIGEDGYIVVQDESVIDTIDNKGTVDLKRGIKVNDIQNKGAFIGMGPVKATTFQSNGSVRLDEELNAENVTITVAEVSNIRYIICDDLTVKAEREKLIFKDESSILTVREIDAVNASVENVVCDLLRADDATIKAHCSIKVVEYVNDYKYDEASDVLEFAKITRD</sequence>
<evidence type="ECO:0008006" key="3">
    <source>
        <dbReference type="Google" id="ProtNLM"/>
    </source>
</evidence>
<gene>
    <name evidence="1" type="ORF">BFS35_012490</name>
</gene>
<reference evidence="1 2" key="1">
    <citation type="journal article" date="2018" name="Front. Microbiol.">
        <title>Description and Comparative Genomics of Macrococcus caseolyticus subsp. hominis subsp. nov., Macrococcus goetzii sp. nov., Macrococcus epidermidis sp. nov., and Macrococcus bohemicus sp. nov., Novel Macrococci From Human Clinical Material With Virulence Potential and Suspected Uptake of Foreign DNA by Natural Transformation.</title>
        <authorList>
            <person name="Maslanova I."/>
            <person name="Wertheimer Z."/>
            <person name="Sedlacek I."/>
            <person name="Svec P."/>
            <person name="Indrakova A."/>
            <person name="Kovarovic V."/>
            <person name="Schumann P."/>
            <person name="Sproer C."/>
            <person name="Kralova S."/>
            <person name="Sedo O."/>
            <person name="Kristofova L."/>
            <person name="Vrbovska V."/>
            <person name="Fuzik T."/>
            <person name="Petras P."/>
            <person name="Zdrahal Z."/>
            <person name="Ruzickova V."/>
            <person name="Doskar J."/>
            <person name="Pantucek R."/>
        </authorList>
    </citation>
    <scope>NUCLEOTIDE SEQUENCE [LARGE SCALE GENOMIC DNA]</scope>
    <source>
        <strain evidence="1 2">CCM 4927</strain>
    </source>
</reference>
<proteinExistence type="predicted"/>
<dbReference type="RefSeq" id="WP_099577105.1">
    <property type="nucleotide sequence ID" value="NZ_MJBI02000010.1"/>
</dbReference>
<evidence type="ECO:0000313" key="1">
    <source>
        <dbReference type="EMBL" id="RAI79164.1"/>
    </source>
</evidence>
<accession>A0A2G5NUL5</accession>
<name>A0A2G5NUL5_9STAP</name>
<protein>
    <recommendedName>
        <fullName evidence="3">Polymer-forming cytoskeletal protein</fullName>
    </recommendedName>
</protein>
<evidence type="ECO:0000313" key="2">
    <source>
        <dbReference type="Proteomes" id="UP000229523"/>
    </source>
</evidence>
<dbReference type="AlphaFoldDB" id="A0A2G5NUL5"/>
<dbReference type="Proteomes" id="UP000229523">
    <property type="component" value="Unassembled WGS sequence"/>
</dbReference>